<comment type="caution">
    <text evidence="12">The sequence shown here is derived from an EMBL/GenBank/DDBJ whole genome shotgun (WGS) entry which is preliminary data.</text>
</comment>
<evidence type="ECO:0000256" key="2">
    <source>
        <dbReference type="ARBA" id="ARBA00008873"/>
    </source>
</evidence>
<keyword evidence="4 9" id="KW-0812">Transmembrane</keyword>
<keyword evidence="5" id="KW-0864">Zinc transport</keyword>
<organism evidence="12 13">
    <name type="scientific">Candidatus Merdivivens faecigallinarum</name>
    <dbReference type="NCBI Taxonomy" id="2840871"/>
    <lineage>
        <taxon>Bacteria</taxon>
        <taxon>Pseudomonadati</taxon>
        <taxon>Bacteroidota</taxon>
        <taxon>Bacteroidia</taxon>
        <taxon>Bacteroidales</taxon>
        <taxon>Muribaculaceae</taxon>
        <taxon>Muribaculaceae incertae sedis</taxon>
        <taxon>Candidatus Merdivivens</taxon>
    </lineage>
</organism>
<reference evidence="12" key="1">
    <citation type="submission" date="2020-10" db="EMBL/GenBank/DDBJ databases">
        <authorList>
            <person name="Gilroy R."/>
        </authorList>
    </citation>
    <scope>NUCLEOTIDE SEQUENCE</scope>
    <source>
        <strain evidence="12">B3-2255</strain>
    </source>
</reference>
<evidence type="ECO:0000313" key="13">
    <source>
        <dbReference type="Proteomes" id="UP000823772"/>
    </source>
</evidence>
<evidence type="ECO:0000259" key="11">
    <source>
        <dbReference type="Pfam" id="PF16916"/>
    </source>
</evidence>
<feature type="transmembrane region" description="Helical" evidence="9">
    <location>
        <begin position="50"/>
        <end position="69"/>
    </location>
</feature>
<reference evidence="12" key="2">
    <citation type="journal article" date="2021" name="PeerJ">
        <title>Extensive microbial diversity within the chicken gut microbiome revealed by metagenomics and culture.</title>
        <authorList>
            <person name="Gilroy R."/>
            <person name="Ravi A."/>
            <person name="Getino M."/>
            <person name="Pursley I."/>
            <person name="Horton D.L."/>
            <person name="Alikhan N.F."/>
            <person name="Baker D."/>
            <person name="Gharbi K."/>
            <person name="Hall N."/>
            <person name="Watson M."/>
            <person name="Adriaenssens E.M."/>
            <person name="Foster-Nyarko E."/>
            <person name="Jarju S."/>
            <person name="Secka A."/>
            <person name="Antonio M."/>
            <person name="Oren A."/>
            <person name="Chaudhuri R.R."/>
            <person name="La Ragione R."/>
            <person name="Hildebrand F."/>
            <person name="Pallen M.J."/>
        </authorList>
    </citation>
    <scope>NUCLEOTIDE SEQUENCE</scope>
    <source>
        <strain evidence="12">B3-2255</strain>
    </source>
</reference>
<evidence type="ECO:0000256" key="5">
    <source>
        <dbReference type="ARBA" id="ARBA00022906"/>
    </source>
</evidence>
<evidence type="ECO:0000256" key="4">
    <source>
        <dbReference type="ARBA" id="ARBA00022692"/>
    </source>
</evidence>
<evidence type="ECO:0000313" key="12">
    <source>
        <dbReference type="EMBL" id="MBO8481894.1"/>
    </source>
</evidence>
<dbReference type="EMBL" id="JADILY010000103">
    <property type="protein sequence ID" value="MBO8481894.1"/>
    <property type="molecule type" value="Genomic_DNA"/>
</dbReference>
<dbReference type="Proteomes" id="UP000823772">
    <property type="component" value="Unassembled WGS sequence"/>
</dbReference>
<dbReference type="GO" id="GO:0005886">
    <property type="term" value="C:plasma membrane"/>
    <property type="evidence" value="ECO:0007669"/>
    <property type="project" value="TreeGrafter"/>
</dbReference>
<dbReference type="InterPro" id="IPR002524">
    <property type="entry name" value="Cation_efflux"/>
</dbReference>
<dbReference type="AlphaFoldDB" id="A0A9D9NQ11"/>
<dbReference type="NCBIfam" id="TIGR01297">
    <property type="entry name" value="CDF"/>
    <property type="match status" value="1"/>
</dbReference>
<evidence type="ECO:0000256" key="3">
    <source>
        <dbReference type="ARBA" id="ARBA00022448"/>
    </source>
</evidence>
<dbReference type="InterPro" id="IPR027470">
    <property type="entry name" value="Cation_efflux_CTD"/>
</dbReference>
<feature type="domain" description="Cation efflux protein cytoplasmic" evidence="11">
    <location>
        <begin position="214"/>
        <end position="286"/>
    </location>
</feature>
<evidence type="ECO:0000256" key="1">
    <source>
        <dbReference type="ARBA" id="ARBA00004141"/>
    </source>
</evidence>
<evidence type="ECO:0000256" key="8">
    <source>
        <dbReference type="ARBA" id="ARBA00023136"/>
    </source>
</evidence>
<comment type="similarity">
    <text evidence="2">Belongs to the cation diffusion facilitator (CDF) transporter (TC 2.A.4) family. SLC30A subfamily.</text>
</comment>
<evidence type="ECO:0000259" key="10">
    <source>
        <dbReference type="Pfam" id="PF01545"/>
    </source>
</evidence>
<name>A0A9D9NQ11_9BACT</name>
<dbReference type="PANTHER" id="PTHR11562:SF17">
    <property type="entry name" value="RE54080P-RELATED"/>
    <property type="match status" value="1"/>
</dbReference>
<dbReference type="SUPFAM" id="SSF160240">
    <property type="entry name" value="Cation efflux protein cytoplasmic domain-like"/>
    <property type="match status" value="1"/>
</dbReference>
<dbReference type="SUPFAM" id="SSF161111">
    <property type="entry name" value="Cation efflux protein transmembrane domain-like"/>
    <property type="match status" value="1"/>
</dbReference>
<feature type="transmembrane region" description="Helical" evidence="9">
    <location>
        <begin position="90"/>
        <end position="109"/>
    </location>
</feature>
<dbReference type="InterPro" id="IPR058533">
    <property type="entry name" value="Cation_efflux_TM"/>
</dbReference>
<comment type="subcellular location">
    <subcellularLocation>
        <location evidence="1">Membrane</location>
        <topology evidence="1">Multi-pass membrane protein</topology>
    </subcellularLocation>
</comment>
<dbReference type="GO" id="GO:0005385">
    <property type="term" value="F:zinc ion transmembrane transporter activity"/>
    <property type="evidence" value="ECO:0007669"/>
    <property type="project" value="TreeGrafter"/>
</dbReference>
<sequence length="304" mass="32661">MENHQHEHVHEIKSLDSIFIISIVLNLLFVAIEALVGFTQNSLGLLSDAGHNLGDVFSLLLALVAFKLARVRSSEKYTYGYKKSTVLISLLNAIILLVAVGAIVVESIHKFTHPEAVNGAAVSWTAGAGIVVNGLTAWLLMKSQKKDLNVKGAFLHMAADTLVSVGVVISGLVMMFTGFYLIDPIISIVIAAVILVSTWKLLSQSVRLSLDGIPESVDMDGVRQAIVSDADVAGMHHIHVWAISTTEIALTAHIVLRPGADMEAVKERVKSRLSRLGIAHATLEVEFEGTPCHDMHCDCCGGNG</sequence>
<dbReference type="InterPro" id="IPR050681">
    <property type="entry name" value="CDF/SLC30A"/>
</dbReference>
<feature type="transmembrane region" description="Helical" evidence="9">
    <location>
        <begin position="121"/>
        <end position="141"/>
    </location>
</feature>
<feature type="transmembrane region" description="Helical" evidence="9">
    <location>
        <begin position="153"/>
        <end position="179"/>
    </location>
</feature>
<evidence type="ECO:0000256" key="6">
    <source>
        <dbReference type="ARBA" id="ARBA00022989"/>
    </source>
</evidence>
<keyword evidence="7" id="KW-0406">Ion transport</keyword>
<dbReference type="Pfam" id="PF16916">
    <property type="entry name" value="ZT_dimer"/>
    <property type="match status" value="1"/>
</dbReference>
<dbReference type="InterPro" id="IPR036837">
    <property type="entry name" value="Cation_efflux_CTD_sf"/>
</dbReference>
<dbReference type="Pfam" id="PF01545">
    <property type="entry name" value="Cation_efflux"/>
    <property type="match status" value="1"/>
</dbReference>
<evidence type="ECO:0000256" key="9">
    <source>
        <dbReference type="SAM" id="Phobius"/>
    </source>
</evidence>
<accession>A0A9D9NQ11</accession>
<keyword evidence="5" id="KW-0862">Zinc</keyword>
<keyword evidence="3" id="KW-0813">Transport</keyword>
<protein>
    <submittedName>
        <fullName evidence="12">Cation transporter</fullName>
    </submittedName>
</protein>
<dbReference type="Gene3D" id="1.20.1510.10">
    <property type="entry name" value="Cation efflux protein transmembrane domain"/>
    <property type="match status" value="1"/>
</dbReference>
<evidence type="ECO:0000256" key="7">
    <source>
        <dbReference type="ARBA" id="ARBA00023065"/>
    </source>
</evidence>
<keyword evidence="8 9" id="KW-0472">Membrane</keyword>
<feature type="transmembrane region" description="Helical" evidence="9">
    <location>
        <begin position="18"/>
        <end position="38"/>
    </location>
</feature>
<dbReference type="PANTHER" id="PTHR11562">
    <property type="entry name" value="CATION EFFLUX PROTEIN/ ZINC TRANSPORTER"/>
    <property type="match status" value="1"/>
</dbReference>
<proteinExistence type="inferred from homology"/>
<feature type="transmembrane region" description="Helical" evidence="9">
    <location>
        <begin position="185"/>
        <end position="202"/>
    </location>
</feature>
<keyword evidence="6 9" id="KW-1133">Transmembrane helix</keyword>
<gene>
    <name evidence="12" type="ORF">IAC87_05045</name>
</gene>
<dbReference type="InterPro" id="IPR027469">
    <property type="entry name" value="Cation_efflux_TMD_sf"/>
</dbReference>
<feature type="domain" description="Cation efflux protein transmembrane" evidence="10">
    <location>
        <begin position="20"/>
        <end position="207"/>
    </location>
</feature>